<reference evidence="2" key="1">
    <citation type="submission" date="2016-11" db="EMBL/GenBank/DDBJ databases">
        <authorList>
            <person name="Varghese N."/>
            <person name="Submissions S."/>
        </authorList>
    </citation>
    <scope>NUCLEOTIDE SEQUENCE [LARGE SCALE GENOMIC DNA]</scope>
    <source>
        <strain evidence="2">DSM 16219</strain>
    </source>
</reference>
<dbReference type="EMBL" id="FQZU01000060">
    <property type="protein sequence ID" value="SHL32660.1"/>
    <property type="molecule type" value="Genomic_DNA"/>
</dbReference>
<protein>
    <submittedName>
        <fullName evidence="1">Uncharacterized protein</fullName>
    </submittedName>
</protein>
<evidence type="ECO:0000313" key="1">
    <source>
        <dbReference type="EMBL" id="SHL32660.1"/>
    </source>
</evidence>
<dbReference type="AlphaFoldDB" id="A0A1M6ZQF3"/>
<evidence type="ECO:0000313" key="2">
    <source>
        <dbReference type="Proteomes" id="UP000183994"/>
    </source>
</evidence>
<sequence length="44" mass="4695">WAHSLLCFEDARSASPAGTGACNYTKNYTIPGDFGQGDPAPYED</sequence>
<keyword evidence="2" id="KW-1185">Reference proteome</keyword>
<name>A0A1M6ZQF3_9BACT</name>
<feature type="non-terminal residue" evidence="1">
    <location>
        <position position="1"/>
    </location>
</feature>
<organism evidence="1 2">
    <name type="scientific">Desulfatibacillum alkenivorans DSM 16219</name>
    <dbReference type="NCBI Taxonomy" id="1121393"/>
    <lineage>
        <taxon>Bacteria</taxon>
        <taxon>Pseudomonadati</taxon>
        <taxon>Thermodesulfobacteriota</taxon>
        <taxon>Desulfobacteria</taxon>
        <taxon>Desulfobacterales</taxon>
        <taxon>Desulfatibacillaceae</taxon>
        <taxon>Desulfatibacillum</taxon>
    </lineage>
</organism>
<proteinExistence type="predicted"/>
<dbReference type="Proteomes" id="UP000183994">
    <property type="component" value="Unassembled WGS sequence"/>
</dbReference>
<gene>
    <name evidence="1" type="ORF">SAMN02745216_05020</name>
</gene>
<accession>A0A1M6ZQF3</accession>